<dbReference type="Gene3D" id="3.40.50.720">
    <property type="entry name" value="NAD(P)-binding Rossmann-like Domain"/>
    <property type="match status" value="1"/>
</dbReference>
<sequence>MAHPFLVGLVGDGVGPSLTPPMHMAEARAQGLDYVYRTIDLPTLGLGPADVGEVLAWARRLGYDALNVTHPCKQAVLPHLDEVDPRAAALGAVNTVVLRDGRAVGHNTDVTGFATGFATGLPDAATDEVVQLGAGGAGSAVADALLGLGVGHLVVVDVDPGRAGVLAHDLSDRYPGARVEAAEPAKLSALLPDTDGLVHCTPTGMAAHPGLPLDADLLHARLWVADIVYRPLDTALLLAARANGCRVLDGGHMAVHQAVDAFRLITGTEPDPVRMLDHFRSLADSERSPRGENR</sequence>
<dbReference type="Pfam" id="PF08501">
    <property type="entry name" value="Shikimate_dh_N"/>
    <property type="match status" value="1"/>
</dbReference>
<reference evidence="4" key="1">
    <citation type="journal article" date="2014" name="Int. J. Syst. Evol. Microbiol.">
        <title>Complete genome sequence of Corynebacterium casei LMG S-19264T (=DSM 44701T), isolated from a smear-ripened cheese.</title>
        <authorList>
            <consortium name="US DOE Joint Genome Institute (JGI-PGF)"/>
            <person name="Walter F."/>
            <person name="Albersmeier A."/>
            <person name="Kalinowski J."/>
            <person name="Ruckert C."/>
        </authorList>
    </citation>
    <scope>NUCLEOTIDE SEQUENCE</scope>
    <source>
        <strain evidence="4">CGMCC 1.16067</strain>
    </source>
</reference>
<feature type="domain" description="Shikimate dehydrogenase substrate binding N-terminal" evidence="3">
    <location>
        <begin position="9"/>
        <end position="96"/>
    </location>
</feature>
<dbReference type="GO" id="GO:0009073">
    <property type="term" value="P:aromatic amino acid family biosynthetic process"/>
    <property type="evidence" value="ECO:0007669"/>
    <property type="project" value="UniProtKB-KW"/>
</dbReference>
<dbReference type="PANTHER" id="PTHR21089">
    <property type="entry name" value="SHIKIMATE DEHYDROGENASE"/>
    <property type="match status" value="1"/>
</dbReference>
<dbReference type="SUPFAM" id="SSF53223">
    <property type="entry name" value="Aminoacid dehydrogenase-like, N-terminal domain"/>
    <property type="match status" value="1"/>
</dbReference>
<dbReference type="PANTHER" id="PTHR21089:SF1">
    <property type="entry name" value="BIFUNCTIONAL 3-DEHYDROQUINATE DEHYDRATASE_SHIKIMATE DEHYDROGENASE, CHLOROPLASTIC"/>
    <property type="match status" value="1"/>
</dbReference>
<comment type="pathway">
    <text evidence="1">Metabolic intermediate biosynthesis; chorismate biosynthesis; chorismate from D-erythrose 4-phosphate and phosphoenolpyruvate: step 4/7.</text>
</comment>
<dbReference type="SUPFAM" id="SSF51735">
    <property type="entry name" value="NAD(P)-binding Rossmann-fold domains"/>
    <property type="match status" value="1"/>
</dbReference>
<keyword evidence="2" id="KW-0028">Amino-acid biosynthesis</keyword>
<reference evidence="4" key="2">
    <citation type="submission" date="2020-09" db="EMBL/GenBank/DDBJ databases">
        <authorList>
            <person name="Sun Q."/>
            <person name="Zhou Y."/>
        </authorList>
    </citation>
    <scope>NUCLEOTIDE SEQUENCE</scope>
    <source>
        <strain evidence="4">CGMCC 1.16067</strain>
    </source>
</reference>
<dbReference type="GO" id="GO:0050661">
    <property type="term" value="F:NADP binding"/>
    <property type="evidence" value="ECO:0007669"/>
    <property type="project" value="TreeGrafter"/>
</dbReference>
<dbReference type="GO" id="GO:0004764">
    <property type="term" value="F:shikimate 3-dehydrogenase (NADP+) activity"/>
    <property type="evidence" value="ECO:0007669"/>
    <property type="project" value="InterPro"/>
</dbReference>
<accession>A0A917BER1</accession>
<dbReference type="Gene3D" id="3.40.50.10860">
    <property type="entry name" value="Leucine Dehydrogenase, chain A, domain 1"/>
    <property type="match status" value="1"/>
</dbReference>
<evidence type="ECO:0000256" key="1">
    <source>
        <dbReference type="ARBA" id="ARBA00004871"/>
    </source>
</evidence>
<keyword evidence="5" id="KW-1185">Reference proteome</keyword>
<gene>
    <name evidence="4" type="primary">aroE</name>
    <name evidence="4" type="ORF">GCM10011519_12020</name>
</gene>
<protein>
    <submittedName>
        <fullName evidence="4">Shikimate dehydrogenase (NADP(+))</fullName>
    </submittedName>
</protein>
<evidence type="ECO:0000259" key="3">
    <source>
        <dbReference type="Pfam" id="PF08501"/>
    </source>
</evidence>
<name>A0A917BER1_9ACTN</name>
<evidence type="ECO:0000313" key="5">
    <source>
        <dbReference type="Proteomes" id="UP000649179"/>
    </source>
</evidence>
<comment type="caution">
    <text evidence="4">The sequence shown here is derived from an EMBL/GenBank/DDBJ whole genome shotgun (WGS) entry which is preliminary data.</text>
</comment>
<dbReference type="InterPro" id="IPR013708">
    <property type="entry name" value="Shikimate_DH-bd_N"/>
</dbReference>
<dbReference type="CDD" id="cd01065">
    <property type="entry name" value="NAD_bind_Shikimate_DH"/>
    <property type="match status" value="1"/>
</dbReference>
<dbReference type="Proteomes" id="UP000649179">
    <property type="component" value="Unassembled WGS sequence"/>
</dbReference>
<dbReference type="GO" id="GO:0019632">
    <property type="term" value="P:shikimate metabolic process"/>
    <property type="evidence" value="ECO:0007669"/>
    <property type="project" value="TreeGrafter"/>
</dbReference>
<dbReference type="RefSeq" id="WP_188778967.1">
    <property type="nucleotide sequence ID" value="NZ_BMKQ01000001.1"/>
</dbReference>
<dbReference type="AlphaFoldDB" id="A0A917BER1"/>
<evidence type="ECO:0000313" key="4">
    <source>
        <dbReference type="EMBL" id="GGF39953.1"/>
    </source>
</evidence>
<dbReference type="EMBL" id="BMKQ01000001">
    <property type="protein sequence ID" value="GGF39953.1"/>
    <property type="molecule type" value="Genomic_DNA"/>
</dbReference>
<organism evidence="4 5">
    <name type="scientific">Marmoricola endophyticus</name>
    <dbReference type="NCBI Taxonomy" id="2040280"/>
    <lineage>
        <taxon>Bacteria</taxon>
        <taxon>Bacillati</taxon>
        <taxon>Actinomycetota</taxon>
        <taxon>Actinomycetes</taxon>
        <taxon>Propionibacteriales</taxon>
        <taxon>Nocardioidaceae</taxon>
        <taxon>Marmoricola</taxon>
    </lineage>
</organism>
<dbReference type="GO" id="GO:0005829">
    <property type="term" value="C:cytosol"/>
    <property type="evidence" value="ECO:0007669"/>
    <property type="project" value="TreeGrafter"/>
</dbReference>
<dbReference type="GO" id="GO:0009423">
    <property type="term" value="P:chorismate biosynthetic process"/>
    <property type="evidence" value="ECO:0007669"/>
    <property type="project" value="TreeGrafter"/>
</dbReference>
<proteinExistence type="predicted"/>
<evidence type="ECO:0000256" key="2">
    <source>
        <dbReference type="ARBA" id="ARBA00023141"/>
    </source>
</evidence>
<keyword evidence="2" id="KW-0057">Aromatic amino acid biosynthesis</keyword>
<dbReference type="InterPro" id="IPR022893">
    <property type="entry name" value="Shikimate_DH_fam"/>
</dbReference>
<dbReference type="InterPro" id="IPR036291">
    <property type="entry name" value="NAD(P)-bd_dom_sf"/>
</dbReference>
<dbReference type="InterPro" id="IPR046346">
    <property type="entry name" value="Aminoacid_DH-like_N_sf"/>
</dbReference>
<dbReference type="NCBIfam" id="NF009201">
    <property type="entry name" value="PRK12549.1"/>
    <property type="match status" value="1"/>
</dbReference>